<protein>
    <submittedName>
        <fullName evidence="3">Uncharacterized protein</fullName>
    </submittedName>
</protein>
<feature type="transmembrane region" description="Helical" evidence="1">
    <location>
        <begin position="33"/>
        <end position="56"/>
    </location>
</feature>
<keyword evidence="1" id="KW-1133">Transmembrane helix</keyword>
<name>A0AAD6ZXY4_9AGAR</name>
<accession>A0AAD6ZXY4</accession>
<keyword evidence="2" id="KW-0732">Signal</keyword>
<keyword evidence="1" id="KW-0812">Transmembrane</keyword>
<feature type="chain" id="PRO_5041937320" evidence="2">
    <location>
        <begin position="18"/>
        <end position="551"/>
    </location>
</feature>
<gene>
    <name evidence="3" type="ORF">DFH08DRAFT_1011667</name>
</gene>
<evidence type="ECO:0000313" key="3">
    <source>
        <dbReference type="EMBL" id="KAJ7343055.1"/>
    </source>
</evidence>
<keyword evidence="4" id="KW-1185">Reference proteome</keyword>
<organism evidence="3 4">
    <name type="scientific">Mycena albidolilacea</name>
    <dbReference type="NCBI Taxonomy" id="1033008"/>
    <lineage>
        <taxon>Eukaryota</taxon>
        <taxon>Fungi</taxon>
        <taxon>Dikarya</taxon>
        <taxon>Basidiomycota</taxon>
        <taxon>Agaricomycotina</taxon>
        <taxon>Agaricomycetes</taxon>
        <taxon>Agaricomycetidae</taxon>
        <taxon>Agaricales</taxon>
        <taxon>Marasmiineae</taxon>
        <taxon>Mycenaceae</taxon>
        <taxon>Mycena</taxon>
    </lineage>
</organism>
<comment type="caution">
    <text evidence="3">The sequence shown here is derived from an EMBL/GenBank/DDBJ whole genome shotgun (WGS) entry which is preliminary data.</text>
</comment>
<evidence type="ECO:0000313" key="4">
    <source>
        <dbReference type="Proteomes" id="UP001218218"/>
    </source>
</evidence>
<feature type="transmembrane region" description="Helical" evidence="1">
    <location>
        <begin position="98"/>
        <end position="116"/>
    </location>
</feature>
<dbReference type="EMBL" id="JARIHO010000024">
    <property type="protein sequence ID" value="KAJ7343055.1"/>
    <property type="molecule type" value="Genomic_DNA"/>
</dbReference>
<keyword evidence="1" id="KW-0472">Membrane</keyword>
<evidence type="ECO:0000256" key="2">
    <source>
        <dbReference type="SAM" id="SignalP"/>
    </source>
</evidence>
<sequence>MAAWAFFIAVQLRGGLALPLRLAASAKANPHTVQWISTQASTILAFFSTLLFSWGVRRSITLHLRKDGMSLAICVSFVKISSRWFILNPMKPKCSLMAIVIIILTGLIALNLIVHFTQAESLNNASALLREMQKNTALNECVWNGASRPAFIVGQSESGYAAVKGDLSFPATFNLIDQAFSRSTGGILSLTLSPLNSSTWFRSTKTLQTTIKPEWDIPRSLTSSYLLIQQGFTADVSCKLWDPAGATMPPISIRNTTVEAWNDTTVGTSDIYFATMHSDCANPQFLNWTEAYTLIDQPNYLSMIACPSQNDYSAGQDGLYQSMKTIVCSLSPKITNDSVIDVAIATQSSGVVADISGPATFSAVTALHDMVYFSQAIVSNSIGYKVRALLEEVDGYTITDNTTLRTTEEYIRRVTKYSASLRTPCLSSRTEFLDALPSTMNVSTGEMFRSETIGWIPAAPVTILELLPGTVVAVLTIYCVVMAIWQHAGDPEGEDFYPSDPMHLVAASAAGGLTDVLIGMKEEDIRPTGGINVSLGTTTKRRAAFIANRTI</sequence>
<evidence type="ECO:0000256" key="1">
    <source>
        <dbReference type="SAM" id="Phobius"/>
    </source>
</evidence>
<reference evidence="3" key="1">
    <citation type="submission" date="2023-03" db="EMBL/GenBank/DDBJ databases">
        <title>Massive genome expansion in bonnet fungi (Mycena s.s.) driven by repeated elements and novel gene families across ecological guilds.</title>
        <authorList>
            <consortium name="Lawrence Berkeley National Laboratory"/>
            <person name="Harder C.B."/>
            <person name="Miyauchi S."/>
            <person name="Viragh M."/>
            <person name="Kuo A."/>
            <person name="Thoen E."/>
            <person name="Andreopoulos B."/>
            <person name="Lu D."/>
            <person name="Skrede I."/>
            <person name="Drula E."/>
            <person name="Henrissat B."/>
            <person name="Morin E."/>
            <person name="Kohler A."/>
            <person name="Barry K."/>
            <person name="LaButti K."/>
            <person name="Morin E."/>
            <person name="Salamov A."/>
            <person name="Lipzen A."/>
            <person name="Mereny Z."/>
            <person name="Hegedus B."/>
            <person name="Baldrian P."/>
            <person name="Stursova M."/>
            <person name="Weitz H."/>
            <person name="Taylor A."/>
            <person name="Grigoriev I.V."/>
            <person name="Nagy L.G."/>
            <person name="Martin F."/>
            <person name="Kauserud H."/>
        </authorList>
    </citation>
    <scope>NUCLEOTIDE SEQUENCE</scope>
    <source>
        <strain evidence="3">CBHHK002</strain>
    </source>
</reference>
<feature type="signal peptide" evidence="2">
    <location>
        <begin position="1"/>
        <end position="17"/>
    </location>
</feature>
<dbReference type="Proteomes" id="UP001218218">
    <property type="component" value="Unassembled WGS sequence"/>
</dbReference>
<proteinExistence type="predicted"/>
<dbReference type="AlphaFoldDB" id="A0AAD6ZXY4"/>